<comment type="caution">
    <text evidence="2">The sequence shown here is derived from an EMBL/GenBank/DDBJ whole genome shotgun (WGS) entry which is preliminary data.</text>
</comment>
<reference evidence="2 3" key="1">
    <citation type="submission" date="2021-03" db="EMBL/GenBank/DDBJ databases">
        <title>Sequencing the genomes of 1000 actinobacteria strains.</title>
        <authorList>
            <person name="Klenk H.-P."/>
        </authorList>
    </citation>
    <scope>NUCLEOTIDE SEQUENCE [LARGE SCALE GENOMIC DNA]</scope>
    <source>
        <strain evidence="2 3">DSM 46670</strain>
    </source>
</reference>
<evidence type="ECO:0000313" key="3">
    <source>
        <dbReference type="Proteomes" id="UP001519332"/>
    </source>
</evidence>
<name>A0ABS4T6S4_9PSEU</name>
<feature type="signal peptide" evidence="1">
    <location>
        <begin position="1"/>
        <end position="36"/>
    </location>
</feature>
<keyword evidence="3" id="KW-1185">Reference proteome</keyword>
<keyword evidence="1" id="KW-0732">Signal</keyword>
<proteinExistence type="predicted"/>
<gene>
    <name evidence="2" type="ORF">JOF56_000502</name>
</gene>
<dbReference type="EMBL" id="JAGINW010000001">
    <property type="protein sequence ID" value="MBP2320117.1"/>
    <property type="molecule type" value="Genomic_DNA"/>
</dbReference>
<dbReference type="Proteomes" id="UP001519332">
    <property type="component" value="Unassembled WGS sequence"/>
</dbReference>
<accession>A0ABS4T6S4</accession>
<evidence type="ECO:0000256" key="1">
    <source>
        <dbReference type="SAM" id="SignalP"/>
    </source>
</evidence>
<feature type="chain" id="PRO_5046110825" evidence="1">
    <location>
        <begin position="37"/>
        <end position="61"/>
    </location>
</feature>
<sequence>MRTGKNPEVINYLRRAAVIVALVGSALLAAGVAASAATDAAADTTKTISVSECSTQWMDPR</sequence>
<evidence type="ECO:0000313" key="2">
    <source>
        <dbReference type="EMBL" id="MBP2320117.1"/>
    </source>
</evidence>
<organism evidence="2 3">
    <name type="scientific">Kibdelosporangium banguiense</name>
    <dbReference type="NCBI Taxonomy" id="1365924"/>
    <lineage>
        <taxon>Bacteria</taxon>
        <taxon>Bacillati</taxon>
        <taxon>Actinomycetota</taxon>
        <taxon>Actinomycetes</taxon>
        <taxon>Pseudonocardiales</taxon>
        <taxon>Pseudonocardiaceae</taxon>
        <taxon>Kibdelosporangium</taxon>
    </lineage>
</organism>
<dbReference type="RefSeq" id="WP_209633956.1">
    <property type="nucleotide sequence ID" value="NZ_JAGINW010000001.1"/>
</dbReference>
<protein>
    <submittedName>
        <fullName evidence="2">ABC-type transport system substrate-binding protein</fullName>
    </submittedName>
</protein>